<dbReference type="eggNOG" id="KOG2585">
    <property type="taxonomic scope" value="Eukaryota"/>
</dbReference>
<evidence type="ECO:0000313" key="7">
    <source>
        <dbReference type="Proteomes" id="UP000002280"/>
    </source>
</evidence>
<dbReference type="FunFam" id="3.40.50.10260:FF:000004">
    <property type="entry name" value="yjeF N-terminal domain-containing protein 3"/>
    <property type="match status" value="1"/>
</dbReference>
<dbReference type="FunCoup" id="F6WQD6">
    <property type="interactions" value="1"/>
</dbReference>
<dbReference type="GeneID" id="100012421"/>
<protein>
    <recommendedName>
        <fullName evidence="3">YjeF N-terminal domain-containing protein 3</fullName>
    </recommendedName>
    <alternativeName>
        <fullName evidence="4">ApoA-I-binding protein 2</fullName>
    </alternativeName>
</protein>
<dbReference type="OrthoDB" id="10064708at2759"/>
<dbReference type="CTD" id="374887"/>
<evidence type="ECO:0000256" key="3">
    <source>
        <dbReference type="ARBA" id="ARBA00073958"/>
    </source>
</evidence>
<comment type="function">
    <text evidence="1">May accelerate cholesterol efflux from endothelial cells to high-density lipoprotein (HDL) and thereby regulates angiogenesis. May orchestrate hematopoietic stem and progenitor cell emergence from the hemogenic endothelium, a type of specialized endothelium manifesting hematopoietic potential. YJEFN3-mediated cholesterol efflux activates endothelial SREBF2, the master transcription factor for cholesterol biosynthesis, which in turn transactivates NOTCH and promotes hematopoietic stem and progenitor cell emergence. May play a role in spermiogenesis and oogenesis.</text>
</comment>
<dbReference type="AlphaFoldDB" id="F6WQD6"/>
<dbReference type="Proteomes" id="UP000002280">
    <property type="component" value="Chromosome 3"/>
</dbReference>
<accession>F6WQD6</accession>
<dbReference type="InterPro" id="IPR004443">
    <property type="entry name" value="YjeF_N_dom"/>
</dbReference>
<evidence type="ECO:0000256" key="4">
    <source>
        <dbReference type="ARBA" id="ARBA00082994"/>
    </source>
</evidence>
<evidence type="ECO:0000256" key="2">
    <source>
        <dbReference type="ARBA" id="ARBA00064280"/>
    </source>
</evidence>
<dbReference type="NCBIfam" id="TIGR00197">
    <property type="entry name" value="yjeF_nterm"/>
    <property type="match status" value="1"/>
</dbReference>
<reference evidence="6" key="3">
    <citation type="submission" date="2025-09" db="UniProtKB">
        <authorList>
            <consortium name="Ensembl"/>
        </authorList>
    </citation>
    <scope>IDENTIFICATION</scope>
</reference>
<organism evidence="6 7">
    <name type="scientific">Monodelphis domestica</name>
    <name type="common">Gray short-tailed opossum</name>
    <dbReference type="NCBI Taxonomy" id="13616"/>
    <lineage>
        <taxon>Eukaryota</taxon>
        <taxon>Metazoa</taxon>
        <taxon>Chordata</taxon>
        <taxon>Craniata</taxon>
        <taxon>Vertebrata</taxon>
        <taxon>Euteleostomi</taxon>
        <taxon>Mammalia</taxon>
        <taxon>Metatheria</taxon>
        <taxon>Didelphimorphia</taxon>
        <taxon>Didelphidae</taxon>
        <taxon>Monodelphis</taxon>
    </lineage>
</organism>
<dbReference type="SUPFAM" id="SSF64153">
    <property type="entry name" value="YjeF N-terminal domain-like"/>
    <property type="match status" value="1"/>
</dbReference>
<comment type="subunit">
    <text evidence="2">Interacts with APOA1. Binds to HDL.</text>
</comment>
<dbReference type="STRING" id="13616.ENSMODP00000031619"/>
<dbReference type="RefSeq" id="XP_007489267.1">
    <property type="nucleotide sequence ID" value="XM_007489205.2"/>
</dbReference>
<gene>
    <name evidence="6" type="primary">YJEFN3</name>
</gene>
<dbReference type="Ensembl" id="ENSMODT00000033193.3">
    <property type="protein sequence ID" value="ENSMODP00000031619.3"/>
    <property type="gene ID" value="ENSMODG00000007212.4"/>
</dbReference>
<reference evidence="6" key="2">
    <citation type="submission" date="2025-08" db="UniProtKB">
        <authorList>
            <consortium name="Ensembl"/>
        </authorList>
    </citation>
    <scope>IDENTIFICATION</scope>
</reference>
<keyword evidence="7" id="KW-1185">Reference proteome</keyword>
<dbReference type="Pfam" id="PF03853">
    <property type="entry name" value="YjeF_N"/>
    <property type="match status" value="1"/>
</dbReference>
<proteinExistence type="predicted"/>
<dbReference type="InterPro" id="IPR036652">
    <property type="entry name" value="YjeF_N_dom_sf"/>
</dbReference>
<dbReference type="OMA" id="HSCAMAV"/>
<evidence type="ECO:0000256" key="1">
    <source>
        <dbReference type="ARBA" id="ARBA00060196"/>
    </source>
</evidence>
<dbReference type="InterPro" id="IPR032976">
    <property type="entry name" value="YJEFN_prot_NAXE-like"/>
</dbReference>
<dbReference type="KEGG" id="mdo:100012421"/>
<dbReference type="GeneTree" id="ENSGT00390000007227"/>
<dbReference type="PANTHER" id="PTHR13232">
    <property type="entry name" value="NAD(P)H-HYDRATE EPIMERASE"/>
    <property type="match status" value="1"/>
</dbReference>
<sequence length="282" mass="31258">MLALWQEEPATRPFIRLLEEFFLCIIITEFVKPAILKHQKADCHLYLMRRGASTSKVEAVAMEKELIEDYRFGRQQLAEMCGYACAVAVTKVFPVAALSRKQRTVLVVCGPEQNGAIGLVCARHLRVFEYEPTIFYPKRSSDSLSKDFTTQCEKMDIPFLSYLPTEVQLINDAYSLVIDAILGPGAEPGEAKEPCPSILATLKLVKIPIVSLDIPSGWDVEMGSEDGISPEVLVSLAAPKKCAGRFSGKYHFVAGRFVPDDVQKKFHLNLPGYPGTECVVAL</sequence>
<evidence type="ECO:0000313" key="6">
    <source>
        <dbReference type="Ensembl" id="ENSMODP00000031619.3"/>
    </source>
</evidence>
<dbReference type="InParanoid" id="F6WQD6"/>
<name>F6WQD6_MONDO</name>
<evidence type="ECO:0000259" key="5">
    <source>
        <dbReference type="PROSITE" id="PS51385"/>
    </source>
</evidence>
<reference evidence="6 7" key="1">
    <citation type="journal article" date="2007" name="Nature">
        <title>Genome of the marsupial Monodelphis domestica reveals innovation in non-coding sequences.</title>
        <authorList>
            <person name="Mikkelsen T.S."/>
            <person name="Wakefield M.J."/>
            <person name="Aken B."/>
            <person name="Amemiya C.T."/>
            <person name="Chang J.L."/>
            <person name="Duke S."/>
            <person name="Garber M."/>
            <person name="Gentles A.J."/>
            <person name="Goodstadt L."/>
            <person name="Heger A."/>
            <person name="Jurka J."/>
            <person name="Kamal M."/>
            <person name="Mauceli E."/>
            <person name="Searle S.M."/>
            <person name="Sharpe T."/>
            <person name="Baker M.L."/>
            <person name="Batzer M.A."/>
            <person name="Benos P.V."/>
            <person name="Belov K."/>
            <person name="Clamp M."/>
            <person name="Cook A."/>
            <person name="Cuff J."/>
            <person name="Das R."/>
            <person name="Davidow L."/>
            <person name="Deakin J.E."/>
            <person name="Fazzari M.J."/>
            <person name="Glass J.L."/>
            <person name="Grabherr M."/>
            <person name="Greally J.M."/>
            <person name="Gu W."/>
            <person name="Hore T.A."/>
            <person name="Huttley G.A."/>
            <person name="Kleber M."/>
            <person name="Jirtle R.L."/>
            <person name="Koina E."/>
            <person name="Lee J.T."/>
            <person name="Mahony S."/>
            <person name="Marra M.A."/>
            <person name="Miller R.D."/>
            <person name="Nicholls R.D."/>
            <person name="Oda M."/>
            <person name="Papenfuss A.T."/>
            <person name="Parra Z.E."/>
            <person name="Pollock D.D."/>
            <person name="Ray D.A."/>
            <person name="Schein J.E."/>
            <person name="Speed T.P."/>
            <person name="Thompson K."/>
            <person name="VandeBerg J.L."/>
            <person name="Wade C.M."/>
            <person name="Walker J.A."/>
            <person name="Waters P.D."/>
            <person name="Webber C."/>
            <person name="Weidman J.R."/>
            <person name="Xie X."/>
            <person name="Zody M.C."/>
            <person name="Baldwin J."/>
            <person name="Abdouelleil A."/>
            <person name="Abdulkadir J."/>
            <person name="Abebe A."/>
            <person name="Abera B."/>
            <person name="Abreu J."/>
            <person name="Acer S.C."/>
            <person name="Aftuck L."/>
            <person name="Alexander A."/>
            <person name="An P."/>
            <person name="Anderson E."/>
            <person name="Anderson S."/>
            <person name="Arachi H."/>
            <person name="Azer M."/>
            <person name="Bachantsang P."/>
            <person name="Barry A."/>
            <person name="Bayul T."/>
            <person name="Berlin A."/>
            <person name="Bessette D."/>
            <person name="Bloom T."/>
            <person name="Bloom T."/>
            <person name="Boguslavskiy L."/>
            <person name="Bonnet C."/>
            <person name="Boukhgalter B."/>
            <person name="Bourzgui I."/>
            <person name="Brown A."/>
            <person name="Cahill P."/>
            <person name="Channer S."/>
            <person name="Cheshatsang Y."/>
            <person name="Chuda L."/>
            <person name="Citroen M."/>
            <person name="Collymore A."/>
            <person name="Cooke P."/>
            <person name="Costello M."/>
            <person name="D'Aco K."/>
            <person name="Daza R."/>
            <person name="De Haan G."/>
            <person name="DeGray S."/>
            <person name="DeMaso C."/>
            <person name="Dhargay N."/>
            <person name="Dooley K."/>
            <person name="Dooley E."/>
            <person name="Doricent M."/>
            <person name="Dorje P."/>
            <person name="Dorjee K."/>
            <person name="Dupes A."/>
            <person name="Elong R."/>
            <person name="Falk J."/>
            <person name="Farina A."/>
            <person name="Faro S."/>
            <person name="Ferguson D."/>
            <person name="Fisher S."/>
            <person name="Foley C.D."/>
            <person name="Franke A."/>
            <person name="Friedrich D."/>
            <person name="Gadbois L."/>
            <person name="Gearin G."/>
            <person name="Gearin C.R."/>
            <person name="Giannoukos G."/>
            <person name="Goode T."/>
            <person name="Graham J."/>
            <person name="Grandbois E."/>
            <person name="Grewal S."/>
            <person name="Gyaltsen K."/>
            <person name="Hafez N."/>
            <person name="Hagos B."/>
            <person name="Hall J."/>
            <person name="Henson C."/>
            <person name="Hollinger A."/>
            <person name="Honan T."/>
            <person name="Huard M.D."/>
            <person name="Hughes L."/>
            <person name="Hurhula B."/>
            <person name="Husby M.E."/>
            <person name="Kamat A."/>
            <person name="Kanga B."/>
            <person name="Kashin S."/>
            <person name="Khazanovich D."/>
            <person name="Kisner P."/>
            <person name="Lance K."/>
            <person name="Lara M."/>
            <person name="Lee W."/>
            <person name="Lennon N."/>
            <person name="Letendre F."/>
            <person name="LeVine R."/>
            <person name="Lipovsky A."/>
            <person name="Liu X."/>
            <person name="Liu J."/>
            <person name="Liu S."/>
            <person name="Lokyitsang T."/>
            <person name="Lokyitsang Y."/>
            <person name="Lubonja R."/>
            <person name="Lui A."/>
            <person name="MacDonald P."/>
            <person name="Magnisalis V."/>
            <person name="Maru K."/>
            <person name="Matthews C."/>
            <person name="McCusker W."/>
            <person name="McDonough S."/>
            <person name="Mehta T."/>
            <person name="Meldrim J."/>
            <person name="Meneus L."/>
            <person name="Mihai O."/>
            <person name="Mihalev A."/>
            <person name="Mihova T."/>
            <person name="Mittelman R."/>
            <person name="Mlenga V."/>
            <person name="Montmayeur A."/>
            <person name="Mulrain L."/>
            <person name="Navidi A."/>
            <person name="Naylor J."/>
            <person name="Negash T."/>
            <person name="Nguyen T."/>
            <person name="Nguyen N."/>
            <person name="Nicol R."/>
            <person name="Norbu C."/>
            <person name="Norbu N."/>
            <person name="Novod N."/>
            <person name="O'Neill B."/>
            <person name="Osman S."/>
            <person name="Markiewicz E."/>
            <person name="Oyono O.L."/>
            <person name="Patti C."/>
            <person name="Phunkhang P."/>
            <person name="Pierre F."/>
            <person name="Priest M."/>
            <person name="Raghuraman S."/>
            <person name="Rege F."/>
            <person name="Reyes R."/>
            <person name="Rise C."/>
            <person name="Rogov P."/>
            <person name="Ross K."/>
            <person name="Ryan E."/>
            <person name="Settipalli S."/>
            <person name="Shea T."/>
            <person name="Sherpa N."/>
            <person name="Shi L."/>
            <person name="Shih D."/>
            <person name="Sparrow T."/>
            <person name="Spaulding J."/>
            <person name="Stalker J."/>
            <person name="Stange-Thomann N."/>
            <person name="Stavropoulos S."/>
            <person name="Stone C."/>
            <person name="Strader C."/>
            <person name="Tesfaye S."/>
            <person name="Thomson T."/>
            <person name="Thoulutsang Y."/>
            <person name="Thoulutsang D."/>
            <person name="Topham K."/>
            <person name="Topping I."/>
            <person name="Tsamla T."/>
            <person name="Vassiliev H."/>
            <person name="Vo A."/>
            <person name="Wangchuk T."/>
            <person name="Wangdi T."/>
            <person name="Weiand M."/>
            <person name="Wilkinson J."/>
            <person name="Wilson A."/>
            <person name="Yadav S."/>
            <person name="Young G."/>
            <person name="Yu Q."/>
            <person name="Zembek L."/>
            <person name="Zhong D."/>
            <person name="Zimmer A."/>
            <person name="Zwirko Z."/>
            <person name="Jaffe D.B."/>
            <person name="Alvarez P."/>
            <person name="Brockman W."/>
            <person name="Butler J."/>
            <person name="Chin C."/>
            <person name="Gnerre S."/>
            <person name="MacCallum I."/>
            <person name="Graves J.A."/>
            <person name="Ponting C.P."/>
            <person name="Breen M."/>
            <person name="Samollow P.B."/>
            <person name="Lander E.S."/>
            <person name="Lindblad-Toh K."/>
        </authorList>
    </citation>
    <scope>NUCLEOTIDE SEQUENCE [LARGE SCALE GENOMIC DNA]</scope>
</reference>
<feature type="domain" description="YjeF N-terminal" evidence="5">
    <location>
        <begin position="59"/>
        <end position="270"/>
    </location>
</feature>
<dbReference type="ExpressionAtlas" id="F6WQD6">
    <property type="expression patterns" value="baseline"/>
</dbReference>
<dbReference type="Bgee" id="ENSMODG00000007212">
    <property type="expression patterns" value="Expressed in spinal cord and 15 other cell types or tissues"/>
</dbReference>
<dbReference type="PROSITE" id="PS51385">
    <property type="entry name" value="YJEF_N"/>
    <property type="match status" value="1"/>
</dbReference>
<dbReference type="Gene3D" id="3.40.50.10260">
    <property type="entry name" value="YjeF N-terminal domain"/>
    <property type="match status" value="1"/>
</dbReference>
<dbReference type="HOGENOM" id="CLU_024853_3_0_1"/>
<dbReference type="PANTHER" id="PTHR13232:SF12">
    <property type="entry name" value="YJEF N-TERMINAL DOMAIN-CONTAINING PROTEIN 3"/>
    <property type="match status" value="1"/>
</dbReference>